<dbReference type="PANTHER" id="PTHR46438:SF11">
    <property type="entry name" value="LIPASE-RELATED"/>
    <property type="match status" value="1"/>
</dbReference>
<dbReference type="InterPro" id="IPR000073">
    <property type="entry name" value="AB_hydrolase_1"/>
</dbReference>
<dbReference type="Proteomes" id="UP000509441">
    <property type="component" value="Chromosome"/>
</dbReference>
<keyword evidence="3" id="KW-1185">Reference proteome</keyword>
<gene>
    <name evidence="2" type="ORF">C5F49_03580</name>
</gene>
<evidence type="ECO:0000313" key="3">
    <source>
        <dbReference type="Proteomes" id="UP000509441"/>
    </source>
</evidence>
<dbReference type="GeneID" id="56061010"/>
<dbReference type="AlphaFoldDB" id="A0A7D5R4L3"/>
<dbReference type="GO" id="GO:0016787">
    <property type="term" value="F:hydrolase activity"/>
    <property type="evidence" value="ECO:0007669"/>
    <property type="project" value="UniProtKB-KW"/>
</dbReference>
<dbReference type="InterPro" id="IPR029058">
    <property type="entry name" value="AB_hydrolase_fold"/>
</dbReference>
<name>A0A7D5R4L3_9ARCH</name>
<dbReference type="EMBL" id="CP026994">
    <property type="protein sequence ID" value="QLH04499.1"/>
    <property type="molecule type" value="Genomic_DNA"/>
</dbReference>
<dbReference type="KEGG" id="nox:C5F49_03580"/>
<feature type="domain" description="AB hydrolase-1" evidence="1">
    <location>
        <begin position="31"/>
        <end position="256"/>
    </location>
</feature>
<reference evidence="2 3" key="1">
    <citation type="submission" date="2018-02" db="EMBL/GenBank/DDBJ databases">
        <title>Complete genome of Nitrosopumilus oxyclinae HCE1.</title>
        <authorList>
            <person name="Qin W."/>
            <person name="Zheng Y."/>
            <person name="Stahl D.A."/>
        </authorList>
    </citation>
    <scope>NUCLEOTIDE SEQUENCE [LARGE SCALE GENOMIC DNA]</scope>
    <source>
        <strain evidence="2 3">HCE1</strain>
    </source>
</reference>
<accession>A0A7D5R4L3</accession>
<dbReference type="PRINTS" id="PR00111">
    <property type="entry name" value="ABHYDROLASE"/>
</dbReference>
<sequence>MIIVAKIVEEKFLKIDGYKIRYLESGNSKNTLVLLHGLGASSERWLNVLPYFSKNYTVIVPDLIGFGLSDKPQIDYTPEFFSEFLEKFFAQIGVAHPNLIGSSLGGQIAANYTSIHPNEIEKLVLVSPAGAMQHSTPALDAYVMAALYPSETTAKNAFELMEASGEEASQELITSFIERMQLPNAKLAFMSTILGLKNSTPITTKLDSIRTPTLIIWGSLDPVIPIDYADSFVSAIQDCRFFRMDECGHTPYVQDPETFAIKVLEFLDGT</sequence>
<dbReference type="Pfam" id="PF00561">
    <property type="entry name" value="Abhydrolase_1"/>
    <property type="match status" value="1"/>
</dbReference>
<dbReference type="SUPFAM" id="SSF53474">
    <property type="entry name" value="alpha/beta-Hydrolases"/>
    <property type="match status" value="1"/>
</dbReference>
<organism evidence="2 3">
    <name type="scientific">Nitrosopumilus oxyclinae</name>
    <dbReference type="NCBI Taxonomy" id="1959104"/>
    <lineage>
        <taxon>Archaea</taxon>
        <taxon>Nitrososphaerota</taxon>
        <taxon>Nitrososphaeria</taxon>
        <taxon>Nitrosopumilales</taxon>
        <taxon>Nitrosopumilaceae</taxon>
        <taxon>Nitrosopumilus</taxon>
    </lineage>
</organism>
<proteinExistence type="predicted"/>
<dbReference type="PANTHER" id="PTHR46438">
    <property type="entry name" value="ALPHA/BETA-HYDROLASES SUPERFAMILY PROTEIN"/>
    <property type="match status" value="1"/>
</dbReference>
<dbReference type="RefSeq" id="WP_179363392.1">
    <property type="nucleotide sequence ID" value="NZ_CP026994.1"/>
</dbReference>
<evidence type="ECO:0000259" key="1">
    <source>
        <dbReference type="Pfam" id="PF00561"/>
    </source>
</evidence>
<dbReference type="Gene3D" id="3.40.50.1820">
    <property type="entry name" value="alpha/beta hydrolase"/>
    <property type="match status" value="1"/>
</dbReference>
<keyword evidence="2" id="KW-0378">Hydrolase</keyword>
<evidence type="ECO:0000313" key="2">
    <source>
        <dbReference type="EMBL" id="QLH04499.1"/>
    </source>
</evidence>
<dbReference type="OrthoDB" id="7466at2157"/>
<protein>
    <submittedName>
        <fullName evidence="2">Alpha/beta hydrolase</fullName>
    </submittedName>
</protein>